<dbReference type="Pfam" id="PF02797">
    <property type="entry name" value="Chal_sti_synt_C"/>
    <property type="match status" value="1"/>
</dbReference>
<sequence>MSALTRAHVTRPVIVHPDHWVSTDEILDNIQRYTRQPDGSPHPKYGAWERIIRNTGVERRALCHPLYSPTVSGSTGMVDRNAKVWAAASALAEQAAAQALETAGLQPRDIDAVITSHSTSWAVPNLDIHLIESLKLRPDVRRTALTTLGCIGSAQALAKAAEQAQARPGTRVLVAVAEAISSIYHHGDTSTEAQIYKALFGDSAGAATVTSEPIEPGLAISDSFEYLLPGSRTKSYWGRMSEQGFHFDSSREAVRGPGEAMPALVDWLKQRDMLQPEVMLMHAGGPAILTAVQDGLGLTDEQLAHTRASLRENGNLGGVSVLDVLRRHHTTPPADGASALMLAYGPGFATTALTGHWAA</sequence>
<dbReference type="RefSeq" id="WP_346100479.1">
    <property type="nucleotide sequence ID" value="NZ_BAAABY010000070.1"/>
</dbReference>
<dbReference type="PIRSF" id="PIRSF000451">
    <property type="entry name" value="PKS_III"/>
    <property type="match status" value="1"/>
</dbReference>
<dbReference type="InterPro" id="IPR011141">
    <property type="entry name" value="Polyketide_synthase_type-III"/>
</dbReference>
<dbReference type="SUPFAM" id="SSF53901">
    <property type="entry name" value="Thiolase-like"/>
    <property type="match status" value="2"/>
</dbReference>
<keyword evidence="6" id="KW-1185">Reference proteome</keyword>
<dbReference type="Proteomes" id="UP001500909">
    <property type="component" value="Unassembled WGS sequence"/>
</dbReference>
<protein>
    <submittedName>
        <fullName evidence="5">3-oxoacyl-[acyl-carrier-protein] synthase III C-terminal domain-containing protein</fullName>
    </submittedName>
</protein>
<comment type="similarity">
    <text evidence="1">Belongs to the thiolase-like superfamily. Chalcone/stilbene synthases family.</text>
</comment>
<evidence type="ECO:0000259" key="3">
    <source>
        <dbReference type="Pfam" id="PF00195"/>
    </source>
</evidence>
<dbReference type="PANTHER" id="PTHR11877">
    <property type="entry name" value="HYDROXYMETHYLGLUTARYL-COA SYNTHASE"/>
    <property type="match status" value="1"/>
</dbReference>
<name>A0ABP3LJ29_9ACTN</name>
<dbReference type="EMBL" id="BAAABY010000070">
    <property type="protein sequence ID" value="GAA0501105.1"/>
    <property type="molecule type" value="Genomic_DNA"/>
</dbReference>
<dbReference type="InterPro" id="IPR012328">
    <property type="entry name" value="Chalcone/stilbene_synt_C"/>
</dbReference>
<evidence type="ECO:0000256" key="2">
    <source>
        <dbReference type="ARBA" id="ARBA00022679"/>
    </source>
</evidence>
<feature type="domain" description="Chalcone/stilbene synthase C-terminal" evidence="4">
    <location>
        <begin position="278"/>
        <end position="351"/>
    </location>
</feature>
<dbReference type="Gene3D" id="3.40.47.10">
    <property type="match status" value="2"/>
</dbReference>
<evidence type="ECO:0000259" key="4">
    <source>
        <dbReference type="Pfam" id="PF02797"/>
    </source>
</evidence>
<gene>
    <name evidence="5" type="ORF">GCM10010361_78300</name>
</gene>
<keyword evidence="2" id="KW-0808">Transferase</keyword>
<dbReference type="PANTHER" id="PTHR11877:SF46">
    <property type="entry name" value="TYPE III POLYKETIDE SYNTHASE A"/>
    <property type="match status" value="1"/>
</dbReference>
<dbReference type="InterPro" id="IPR001099">
    <property type="entry name" value="Chalcone/stilbene_synt_N"/>
</dbReference>
<accession>A0ABP3LJ29</accession>
<evidence type="ECO:0000313" key="6">
    <source>
        <dbReference type="Proteomes" id="UP001500909"/>
    </source>
</evidence>
<feature type="domain" description="Chalcone/stilbene synthase N-terminal" evidence="3">
    <location>
        <begin position="72"/>
        <end position="213"/>
    </location>
</feature>
<dbReference type="Pfam" id="PF00195">
    <property type="entry name" value="Chal_sti_synt_N"/>
    <property type="match status" value="1"/>
</dbReference>
<proteinExistence type="inferred from homology"/>
<evidence type="ECO:0000313" key="5">
    <source>
        <dbReference type="EMBL" id="GAA0501105.1"/>
    </source>
</evidence>
<dbReference type="InterPro" id="IPR016039">
    <property type="entry name" value="Thiolase-like"/>
</dbReference>
<comment type="caution">
    <text evidence="5">The sequence shown here is derived from an EMBL/GenBank/DDBJ whole genome shotgun (WGS) entry which is preliminary data.</text>
</comment>
<organism evidence="5 6">
    <name type="scientific">Streptomyces olivaceiscleroticus</name>
    <dbReference type="NCBI Taxonomy" id="68245"/>
    <lineage>
        <taxon>Bacteria</taxon>
        <taxon>Bacillati</taxon>
        <taxon>Actinomycetota</taxon>
        <taxon>Actinomycetes</taxon>
        <taxon>Kitasatosporales</taxon>
        <taxon>Streptomycetaceae</taxon>
        <taxon>Streptomyces</taxon>
    </lineage>
</organism>
<evidence type="ECO:0000256" key="1">
    <source>
        <dbReference type="ARBA" id="ARBA00005531"/>
    </source>
</evidence>
<reference evidence="6" key="1">
    <citation type="journal article" date="2019" name="Int. J. Syst. Evol. Microbiol.">
        <title>The Global Catalogue of Microorganisms (GCM) 10K type strain sequencing project: providing services to taxonomists for standard genome sequencing and annotation.</title>
        <authorList>
            <consortium name="The Broad Institute Genomics Platform"/>
            <consortium name="The Broad Institute Genome Sequencing Center for Infectious Disease"/>
            <person name="Wu L."/>
            <person name="Ma J."/>
        </authorList>
    </citation>
    <scope>NUCLEOTIDE SEQUENCE [LARGE SCALE GENOMIC DNA]</scope>
    <source>
        <strain evidence="6">JCM 4805</strain>
    </source>
</reference>